<reference evidence="3 4" key="1">
    <citation type="journal article" date="2017" name="Nat. Ecol. Evol.">
        <title>Scallop genome provides insights into evolution of bilaterian karyotype and development.</title>
        <authorList>
            <person name="Wang S."/>
            <person name="Zhang J."/>
            <person name="Jiao W."/>
            <person name="Li J."/>
            <person name="Xun X."/>
            <person name="Sun Y."/>
            <person name="Guo X."/>
            <person name="Huan P."/>
            <person name="Dong B."/>
            <person name="Zhang L."/>
            <person name="Hu X."/>
            <person name="Sun X."/>
            <person name="Wang J."/>
            <person name="Zhao C."/>
            <person name="Wang Y."/>
            <person name="Wang D."/>
            <person name="Huang X."/>
            <person name="Wang R."/>
            <person name="Lv J."/>
            <person name="Li Y."/>
            <person name="Zhang Z."/>
            <person name="Liu B."/>
            <person name="Lu W."/>
            <person name="Hui Y."/>
            <person name="Liang J."/>
            <person name="Zhou Z."/>
            <person name="Hou R."/>
            <person name="Li X."/>
            <person name="Liu Y."/>
            <person name="Li H."/>
            <person name="Ning X."/>
            <person name="Lin Y."/>
            <person name="Zhao L."/>
            <person name="Xing Q."/>
            <person name="Dou J."/>
            <person name="Li Y."/>
            <person name="Mao J."/>
            <person name="Guo H."/>
            <person name="Dou H."/>
            <person name="Li T."/>
            <person name="Mu C."/>
            <person name="Jiang W."/>
            <person name="Fu Q."/>
            <person name="Fu X."/>
            <person name="Miao Y."/>
            <person name="Liu J."/>
            <person name="Yu Q."/>
            <person name="Li R."/>
            <person name="Liao H."/>
            <person name="Li X."/>
            <person name="Kong Y."/>
            <person name="Jiang Z."/>
            <person name="Chourrout D."/>
            <person name="Li R."/>
            <person name="Bao Z."/>
        </authorList>
    </citation>
    <scope>NUCLEOTIDE SEQUENCE [LARGE SCALE GENOMIC DNA]</scope>
    <source>
        <strain evidence="3 4">PY_sf001</strain>
    </source>
</reference>
<evidence type="ECO:0000256" key="1">
    <source>
        <dbReference type="ARBA" id="ARBA00022741"/>
    </source>
</evidence>
<dbReference type="NCBIfam" id="TIGR00231">
    <property type="entry name" value="small_GTP"/>
    <property type="match status" value="1"/>
</dbReference>
<evidence type="ECO:0000256" key="2">
    <source>
        <dbReference type="ARBA" id="ARBA00023134"/>
    </source>
</evidence>
<dbReference type="Gene3D" id="3.40.50.300">
    <property type="entry name" value="P-loop containing nucleotide triphosphate hydrolases"/>
    <property type="match status" value="1"/>
</dbReference>
<evidence type="ECO:0000313" key="4">
    <source>
        <dbReference type="Proteomes" id="UP000242188"/>
    </source>
</evidence>
<dbReference type="PROSITE" id="PS51420">
    <property type="entry name" value="RHO"/>
    <property type="match status" value="1"/>
</dbReference>
<dbReference type="GO" id="GO:0005525">
    <property type="term" value="F:GTP binding"/>
    <property type="evidence" value="ECO:0007669"/>
    <property type="project" value="UniProtKB-KW"/>
</dbReference>
<accession>A0A210PC59</accession>
<protein>
    <submittedName>
        <fullName evidence="3">Ras-related C3 botulinum toxin substrate 1</fullName>
    </submittedName>
</protein>
<dbReference type="STRING" id="6573.A0A210PC59"/>
<evidence type="ECO:0000313" key="3">
    <source>
        <dbReference type="EMBL" id="OWF34063.1"/>
    </source>
</evidence>
<proteinExistence type="predicted"/>
<dbReference type="CDD" id="cd00157">
    <property type="entry name" value="Rho"/>
    <property type="match status" value="1"/>
</dbReference>
<dbReference type="PRINTS" id="PR00449">
    <property type="entry name" value="RASTRNSFRMNG"/>
</dbReference>
<keyword evidence="2" id="KW-0342">GTP-binding</keyword>
<dbReference type="InterPro" id="IPR027417">
    <property type="entry name" value="P-loop_NTPase"/>
</dbReference>
<dbReference type="EMBL" id="NEDP02082657">
    <property type="protein sequence ID" value="OWF34063.1"/>
    <property type="molecule type" value="Genomic_DNA"/>
</dbReference>
<dbReference type="SMART" id="SM00174">
    <property type="entry name" value="RHO"/>
    <property type="match status" value="1"/>
</dbReference>
<dbReference type="SMART" id="SM00173">
    <property type="entry name" value="RAS"/>
    <property type="match status" value="1"/>
</dbReference>
<dbReference type="Proteomes" id="UP000242188">
    <property type="component" value="Unassembled WGS sequence"/>
</dbReference>
<organism evidence="3 4">
    <name type="scientific">Mizuhopecten yessoensis</name>
    <name type="common">Japanese scallop</name>
    <name type="synonym">Patinopecten yessoensis</name>
    <dbReference type="NCBI Taxonomy" id="6573"/>
    <lineage>
        <taxon>Eukaryota</taxon>
        <taxon>Metazoa</taxon>
        <taxon>Spiralia</taxon>
        <taxon>Lophotrochozoa</taxon>
        <taxon>Mollusca</taxon>
        <taxon>Bivalvia</taxon>
        <taxon>Autobranchia</taxon>
        <taxon>Pteriomorphia</taxon>
        <taxon>Pectinida</taxon>
        <taxon>Pectinoidea</taxon>
        <taxon>Pectinidae</taxon>
        <taxon>Mizuhopecten</taxon>
    </lineage>
</organism>
<name>A0A210PC59_MIZYE</name>
<dbReference type="PANTHER" id="PTHR24072">
    <property type="entry name" value="RHO FAMILY GTPASE"/>
    <property type="match status" value="1"/>
</dbReference>
<dbReference type="InterPro" id="IPR003578">
    <property type="entry name" value="Small_GTPase_Rho"/>
</dbReference>
<dbReference type="GO" id="GO:0003924">
    <property type="term" value="F:GTPase activity"/>
    <property type="evidence" value="ECO:0007669"/>
    <property type="project" value="InterPro"/>
</dbReference>
<gene>
    <name evidence="3" type="ORF">KP79_PYT04167</name>
</gene>
<dbReference type="InterPro" id="IPR005225">
    <property type="entry name" value="Small_GTP-bd"/>
</dbReference>
<dbReference type="GO" id="GO:0007264">
    <property type="term" value="P:small GTPase-mediated signal transduction"/>
    <property type="evidence" value="ECO:0007669"/>
    <property type="project" value="InterPro"/>
</dbReference>
<keyword evidence="4" id="KW-1185">Reference proteome</keyword>
<dbReference type="Pfam" id="PF00071">
    <property type="entry name" value="Ras"/>
    <property type="match status" value="1"/>
</dbReference>
<keyword evidence="1" id="KW-0547">Nucleotide-binding</keyword>
<comment type="caution">
    <text evidence="3">The sequence shown here is derived from an EMBL/GenBank/DDBJ whole genome shotgun (WGS) entry which is preliminary data.</text>
</comment>
<dbReference type="SUPFAM" id="SSF52540">
    <property type="entry name" value="P-loop containing nucleoside triphosphate hydrolases"/>
    <property type="match status" value="1"/>
</dbReference>
<dbReference type="AlphaFoldDB" id="A0A210PC59"/>
<dbReference type="OrthoDB" id="10251809at2759"/>
<dbReference type="InterPro" id="IPR001806">
    <property type="entry name" value="Small_GTPase"/>
</dbReference>
<sequence length="135" mass="15328">MPNIKLVTVGDHATGKTCLLIAYTTHKYPGIYIPTIFDNYSAPVMVGGVSVNVDLFDTRGFFTEEYERLRPLSYIYPMTDVFLVCFSIENRESLANVTVKWIPEIRRFCPNKPIVLVACQIGKQICFHLTAFITV</sequence>